<organism evidence="10 11">
    <name type="scientific">Cephus cinctus</name>
    <name type="common">Wheat stem sawfly</name>
    <dbReference type="NCBI Taxonomy" id="211228"/>
    <lineage>
        <taxon>Eukaryota</taxon>
        <taxon>Metazoa</taxon>
        <taxon>Ecdysozoa</taxon>
        <taxon>Arthropoda</taxon>
        <taxon>Hexapoda</taxon>
        <taxon>Insecta</taxon>
        <taxon>Pterygota</taxon>
        <taxon>Neoptera</taxon>
        <taxon>Endopterygota</taxon>
        <taxon>Hymenoptera</taxon>
        <taxon>Cephoidea</taxon>
        <taxon>Cephidae</taxon>
        <taxon>Cephus</taxon>
    </lineage>
</organism>
<evidence type="ECO:0000256" key="2">
    <source>
        <dbReference type="ARBA" id="ARBA00004141"/>
    </source>
</evidence>
<dbReference type="CDD" id="cd06257">
    <property type="entry name" value="DnaJ"/>
    <property type="match status" value="1"/>
</dbReference>
<dbReference type="Pfam" id="PF00226">
    <property type="entry name" value="DnaJ"/>
    <property type="match status" value="1"/>
</dbReference>
<keyword evidence="10" id="KW-1185">Reference proteome</keyword>
<dbReference type="GO" id="GO:0016020">
    <property type="term" value="C:membrane"/>
    <property type="evidence" value="ECO:0007669"/>
    <property type="project" value="UniProtKB-SubCell"/>
</dbReference>
<feature type="transmembrane region" description="Helical" evidence="8">
    <location>
        <begin position="45"/>
        <end position="61"/>
    </location>
</feature>
<feature type="transmembrane region" description="Helical" evidence="8">
    <location>
        <begin position="20"/>
        <end position="39"/>
    </location>
</feature>
<dbReference type="PROSITE" id="PS50076">
    <property type="entry name" value="DNAJ_2"/>
    <property type="match status" value="1"/>
</dbReference>
<proteinExistence type="predicted"/>
<dbReference type="InterPro" id="IPR001623">
    <property type="entry name" value="DnaJ_domain"/>
</dbReference>
<evidence type="ECO:0000313" key="10">
    <source>
        <dbReference type="Proteomes" id="UP000694920"/>
    </source>
</evidence>
<evidence type="ECO:0000313" key="11">
    <source>
        <dbReference type="RefSeq" id="XP_015607451.1"/>
    </source>
</evidence>
<keyword evidence="5 8" id="KW-1133">Transmembrane helix</keyword>
<dbReference type="SUPFAM" id="SSF46565">
    <property type="entry name" value="Chaperone J-domain"/>
    <property type="match status" value="1"/>
</dbReference>
<evidence type="ECO:0000256" key="8">
    <source>
        <dbReference type="SAM" id="Phobius"/>
    </source>
</evidence>
<keyword evidence="6 8" id="KW-0472">Membrane</keyword>
<feature type="transmembrane region" description="Helical" evidence="8">
    <location>
        <begin position="131"/>
        <end position="150"/>
    </location>
</feature>
<evidence type="ECO:0000259" key="9">
    <source>
        <dbReference type="PROSITE" id="PS50076"/>
    </source>
</evidence>
<dbReference type="KEGG" id="ccin:107273595"/>
<name>A0AAJ7CCJ3_CEPCN</name>
<dbReference type="GeneID" id="107273595"/>
<dbReference type="InterPro" id="IPR036869">
    <property type="entry name" value="J_dom_sf"/>
</dbReference>
<dbReference type="Proteomes" id="UP000694920">
    <property type="component" value="Unplaced"/>
</dbReference>
<dbReference type="RefSeq" id="XP_015607451.1">
    <property type="nucleotide sequence ID" value="XM_015751965.2"/>
</dbReference>
<dbReference type="PRINTS" id="PR00625">
    <property type="entry name" value="JDOMAIN"/>
</dbReference>
<keyword evidence="4 8" id="KW-0812">Transmembrane</keyword>
<dbReference type="SMART" id="SM00271">
    <property type="entry name" value="DnaJ"/>
    <property type="match status" value="1"/>
</dbReference>
<dbReference type="CTD" id="32683"/>
<dbReference type="AlphaFoldDB" id="A0AAJ7CCJ3"/>
<evidence type="ECO:0000256" key="1">
    <source>
        <dbReference type="ARBA" id="ARBA00002080"/>
    </source>
</evidence>
<dbReference type="Gene3D" id="1.10.287.110">
    <property type="entry name" value="DnaJ domain"/>
    <property type="match status" value="1"/>
</dbReference>
<feature type="compositionally biased region" description="Basic and acidic residues" evidence="7">
    <location>
        <begin position="320"/>
        <end position="337"/>
    </location>
</feature>
<evidence type="ECO:0000256" key="7">
    <source>
        <dbReference type="SAM" id="MobiDB-lite"/>
    </source>
</evidence>
<evidence type="ECO:0000256" key="5">
    <source>
        <dbReference type="ARBA" id="ARBA00022989"/>
    </source>
</evidence>
<protein>
    <recommendedName>
        <fullName evidence="3">DnaJ homolog subfamily C member 22</fullName>
    </recommendedName>
</protein>
<feature type="transmembrane region" description="Helical" evidence="8">
    <location>
        <begin position="213"/>
        <end position="233"/>
    </location>
</feature>
<dbReference type="InterPro" id="IPR007829">
    <property type="entry name" value="TM2"/>
</dbReference>
<accession>A0AAJ7CCJ3</accession>
<evidence type="ECO:0000256" key="4">
    <source>
        <dbReference type="ARBA" id="ARBA00022692"/>
    </source>
</evidence>
<feature type="domain" description="J" evidence="9">
    <location>
        <begin position="297"/>
        <end position="367"/>
    </location>
</feature>
<dbReference type="PANTHER" id="PTHR44733:SF1">
    <property type="entry name" value="DNAJ HOMOLOG SUBFAMILY C MEMBER 22"/>
    <property type="match status" value="1"/>
</dbReference>
<comment type="subcellular location">
    <subcellularLocation>
        <location evidence="2">Membrane</location>
        <topology evidence="2">Multi-pass membrane protein</topology>
    </subcellularLocation>
</comment>
<gene>
    <name evidence="11" type="primary">LOC107273595</name>
</gene>
<comment type="function">
    <text evidence="1">May function as a co-chaperone.</text>
</comment>
<feature type="transmembrane region" description="Helical" evidence="8">
    <location>
        <begin position="180"/>
        <end position="201"/>
    </location>
</feature>
<feature type="transmembrane region" description="Helical" evidence="8">
    <location>
        <begin position="99"/>
        <end position="119"/>
    </location>
</feature>
<dbReference type="Pfam" id="PF05154">
    <property type="entry name" value="TM2"/>
    <property type="match status" value="1"/>
</dbReference>
<feature type="transmembrane region" description="Helical" evidence="8">
    <location>
        <begin position="157"/>
        <end position="174"/>
    </location>
</feature>
<feature type="region of interest" description="Disordered" evidence="7">
    <location>
        <begin position="315"/>
        <end position="337"/>
    </location>
</feature>
<evidence type="ECO:0000256" key="6">
    <source>
        <dbReference type="ARBA" id="ARBA00023136"/>
    </source>
</evidence>
<sequence>MSKENGTKATKQNIEKKTKFRAYLHWLFGGILGAHHFYLGRDDHAFVWYCTLGGYFGIGWLRDLFKIPTYVADANEEVQYMEWFKNQVRINQKPPYSTVRFLGAVIVSYLWGQLIYLAIPNEEINGINFRPLMIFIPAGVALGVWVVGNIGREQGTIWVPLGLAYLCYPTLTYLGDDNTWMALMVLAASLGFDTFSKQWRLKPRKKRSTLKRLGIFGIACLLYTSLWGSYFYFNASITDSEGEEIKISDAIRHFLTSPIWLDLKASLEETWRQAKHQGFWATWRQLVDLTDPRGEINAYKVLGLSQTASQSEVTSKWRSLSREHHPDKVKGSEAERKAAQEKFMEIQQAYEILSSAKNRRQQRNRRAG</sequence>
<dbReference type="PANTHER" id="PTHR44733">
    <property type="entry name" value="DNAJ HOMOLOG SUBFAMILY C MEMBER 22"/>
    <property type="match status" value="1"/>
</dbReference>
<reference evidence="11" key="1">
    <citation type="submission" date="2025-08" db="UniProtKB">
        <authorList>
            <consortium name="RefSeq"/>
        </authorList>
    </citation>
    <scope>IDENTIFICATION</scope>
</reference>
<evidence type="ECO:0000256" key="3">
    <source>
        <dbReference type="ARBA" id="ARBA00020945"/>
    </source>
</evidence>